<dbReference type="InterPro" id="IPR027417">
    <property type="entry name" value="P-loop_NTPase"/>
</dbReference>
<evidence type="ECO:0000313" key="2">
    <source>
        <dbReference type="EMBL" id="GEU47037.1"/>
    </source>
</evidence>
<gene>
    <name evidence="2" type="ORF">Tci_019015</name>
</gene>
<name>A0A6L2KEA2_TANCI</name>
<proteinExistence type="predicted"/>
<dbReference type="Pfam" id="PF21530">
    <property type="entry name" value="Pif1_2B_dom"/>
    <property type="match status" value="1"/>
</dbReference>
<protein>
    <recommendedName>
        <fullName evidence="1">DNA helicase Pif1-like 2B domain-containing protein</fullName>
    </recommendedName>
</protein>
<dbReference type="PANTHER" id="PTHR23274:SF48">
    <property type="entry name" value="ATP-DEPENDENT DNA HELICASE"/>
    <property type="match status" value="1"/>
</dbReference>
<reference evidence="2" key="1">
    <citation type="journal article" date="2019" name="Sci. Rep.">
        <title>Draft genome of Tanacetum cinerariifolium, the natural source of mosquito coil.</title>
        <authorList>
            <person name="Yamashiro T."/>
            <person name="Shiraishi A."/>
            <person name="Satake H."/>
            <person name="Nakayama K."/>
        </authorList>
    </citation>
    <scope>NUCLEOTIDE SEQUENCE</scope>
</reference>
<dbReference type="GO" id="GO:0005657">
    <property type="term" value="C:replication fork"/>
    <property type="evidence" value="ECO:0007669"/>
    <property type="project" value="TreeGrafter"/>
</dbReference>
<dbReference type="EMBL" id="BKCJ010002212">
    <property type="protein sequence ID" value="GEU47037.1"/>
    <property type="molecule type" value="Genomic_DNA"/>
</dbReference>
<dbReference type="GO" id="GO:0006260">
    <property type="term" value="P:DNA replication"/>
    <property type="evidence" value="ECO:0007669"/>
    <property type="project" value="TreeGrafter"/>
</dbReference>
<dbReference type="PANTHER" id="PTHR23274">
    <property type="entry name" value="DNA HELICASE-RELATED"/>
    <property type="match status" value="1"/>
</dbReference>
<dbReference type="AlphaFoldDB" id="A0A6L2KEA2"/>
<sequence>MVYLSCDSIDKTERGSAIDEAVFSPKFINGLKFSSVPNHRLALKVGVPIMLFRNIDQAIGLCNGTRLQVLRLTRTSIQEKIIKGTHFGKEVIIPRLRITPSDKRLPIKIVRKQYSLSLSFAMTINKSQGQSLLKVGLYLPRPVFAHGQLYVALSRVKSK</sequence>
<accession>A0A6L2KEA2</accession>
<dbReference type="InterPro" id="IPR049163">
    <property type="entry name" value="Pif1-like_2B_dom"/>
</dbReference>
<evidence type="ECO:0000259" key="1">
    <source>
        <dbReference type="Pfam" id="PF21530"/>
    </source>
</evidence>
<dbReference type="Gene3D" id="3.40.50.300">
    <property type="entry name" value="P-loop containing nucleotide triphosphate hydrolases"/>
    <property type="match status" value="1"/>
</dbReference>
<organism evidence="2">
    <name type="scientific">Tanacetum cinerariifolium</name>
    <name type="common">Dalmatian daisy</name>
    <name type="synonym">Chrysanthemum cinerariifolium</name>
    <dbReference type="NCBI Taxonomy" id="118510"/>
    <lineage>
        <taxon>Eukaryota</taxon>
        <taxon>Viridiplantae</taxon>
        <taxon>Streptophyta</taxon>
        <taxon>Embryophyta</taxon>
        <taxon>Tracheophyta</taxon>
        <taxon>Spermatophyta</taxon>
        <taxon>Magnoliopsida</taxon>
        <taxon>eudicotyledons</taxon>
        <taxon>Gunneridae</taxon>
        <taxon>Pentapetalae</taxon>
        <taxon>asterids</taxon>
        <taxon>campanulids</taxon>
        <taxon>Asterales</taxon>
        <taxon>Asteraceae</taxon>
        <taxon>Asteroideae</taxon>
        <taxon>Anthemideae</taxon>
        <taxon>Anthemidinae</taxon>
        <taxon>Tanacetum</taxon>
    </lineage>
</organism>
<comment type="caution">
    <text evidence="2">The sequence shown here is derived from an EMBL/GenBank/DDBJ whole genome shotgun (WGS) entry which is preliminary data.</text>
</comment>
<dbReference type="SUPFAM" id="SSF52540">
    <property type="entry name" value="P-loop containing nucleoside triphosphate hydrolases"/>
    <property type="match status" value="1"/>
</dbReference>
<dbReference type="CDD" id="cd18809">
    <property type="entry name" value="SF1_C_RecD"/>
    <property type="match status" value="1"/>
</dbReference>
<feature type="domain" description="DNA helicase Pif1-like 2B" evidence="1">
    <location>
        <begin position="26"/>
        <end position="72"/>
    </location>
</feature>